<dbReference type="GO" id="GO:0008061">
    <property type="term" value="F:chitin binding"/>
    <property type="evidence" value="ECO:0007669"/>
    <property type="project" value="TreeGrafter"/>
</dbReference>
<evidence type="ECO:0000256" key="2">
    <source>
        <dbReference type="ARBA" id="ARBA00023295"/>
    </source>
</evidence>
<dbReference type="InterPro" id="IPR001223">
    <property type="entry name" value="Glyco_hydro18_cat"/>
</dbReference>
<dbReference type="EMBL" id="CAJNOK010071064">
    <property type="protein sequence ID" value="CAF1663175.1"/>
    <property type="molecule type" value="Genomic_DNA"/>
</dbReference>
<keyword evidence="2 3" id="KW-0326">Glycosidase</keyword>
<dbReference type="Pfam" id="PF00704">
    <property type="entry name" value="Glyco_hydro_18"/>
    <property type="match status" value="1"/>
</dbReference>
<evidence type="ECO:0000313" key="6">
    <source>
        <dbReference type="EMBL" id="CAF1663175.1"/>
    </source>
</evidence>
<dbReference type="PROSITE" id="PS51910">
    <property type="entry name" value="GH18_2"/>
    <property type="match status" value="1"/>
</dbReference>
<dbReference type="InterPro" id="IPR017853">
    <property type="entry name" value="GH"/>
</dbReference>
<dbReference type="PANTHER" id="PTHR11177">
    <property type="entry name" value="CHITINASE"/>
    <property type="match status" value="1"/>
</dbReference>
<dbReference type="InterPro" id="IPR050314">
    <property type="entry name" value="Glycosyl_Hydrlase_18"/>
</dbReference>
<evidence type="ECO:0000313" key="8">
    <source>
        <dbReference type="Proteomes" id="UP000677228"/>
    </source>
</evidence>
<comment type="caution">
    <text evidence="6">The sequence shown here is derived from an EMBL/GenBank/DDBJ whole genome shotgun (WGS) entry which is preliminary data.</text>
</comment>
<dbReference type="Proteomes" id="UP000677228">
    <property type="component" value="Unassembled WGS sequence"/>
</dbReference>
<feature type="non-terminal residue" evidence="6">
    <location>
        <position position="1"/>
    </location>
</feature>
<evidence type="ECO:0000259" key="5">
    <source>
        <dbReference type="PROSITE" id="PS51910"/>
    </source>
</evidence>
<dbReference type="GO" id="GO:0005975">
    <property type="term" value="P:carbohydrate metabolic process"/>
    <property type="evidence" value="ECO:0007669"/>
    <property type="project" value="InterPro"/>
</dbReference>
<evidence type="ECO:0000256" key="1">
    <source>
        <dbReference type="ARBA" id="ARBA00022801"/>
    </source>
</evidence>
<proteinExistence type="inferred from homology"/>
<dbReference type="InterPro" id="IPR001579">
    <property type="entry name" value="Glyco_hydro_18_chit_AS"/>
</dbReference>
<evidence type="ECO:0000313" key="7">
    <source>
        <dbReference type="EMBL" id="CAF4524171.1"/>
    </source>
</evidence>
<dbReference type="Gene3D" id="3.20.20.80">
    <property type="entry name" value="Glycosidases"/>
    <property type="match status" value="1"/>
</dbReference>
<dbReference type="GO" id="GO:0005576">
    <property type="term" value="C:extracellular region"/>
    <property type="evidence" value="ECO:0007669"/>
    <property type="project" value="TreeGrafter"/>
</dbReference>
<dbReference type="GO" id="GO:0006032">
    <property type="term" value="P:chitin catabolic process"/>
    <property type="evidence" value="ECO:0007669"/>
    <property type="project" value="TreeGrafter"/>
</dbReference>
<keyword evidence="1 3" id="KW-0378">Hydrolase</keyword>
<feature type="domain" description="GH18" evidence="5">
    <location>
        <begin position="1"/>
        <end position="107"/>
    </location>
</feature>
<evidence type="ECO:0000256" key="3">
    <source>
        <dbReference type="RuleBase" id="RU000489"/>
    </source>
</evidence>
<evidence type="ECO:0000256" key="4">
    <source>
        <dbReference type="RuleBase" id="RU004453"/>
    </source>
</evidence>
<dbReference type="PROSITE" id="PS01095">
    <property type="entry name" value="GH18_1"/>
    <property type="match status" value="1"/>
</dbReference>
<reference evidence="6" key="1">
    <citation type="submission" date="2021-02" db="EMBL/GenBank/DDBJ databases">
        <authorList>
            <person name="Nowell W R."/>
        </authorList>
    </citation>
    <scope>NUCLEOTIDE SEQUENCE</scope>
</reference>
<dbReference type="AlphaFoldDB" id="A0A8S2GAA6"/>
<sequence>DDGEWKEMINNEKNRMTFIDSLLNLSVQETLDGLDFDWEYPCYEYKSYYTQFISELKANIKKNPDIRPSFLLTTAVGAGKGTIDDCYEITALGRLLDFIHLMTYDYH</sequence>
<protein>
    <recommendedName>
        <fullName evidence="5">GH18 domain-containing protein</fullName>
    </recommendedName>
</protein>
<feature type="non-terminal residue" evidence="6">
    <location>
        <position position="107"/>
    </location>
</feature>
<comment type="similarity">
    <text evidence="4">Belongs to the glycosyl hydrolase 18 family.</text>
</comment>
<dbReference type="SUPFAM" id="SSF51445">
    <property type="entry name" value="(Trans)glycosidases"/>
    <property type="match status" value="1"/>
</dbReference>
<dbReference type="PANTHER" id="PTHR11177:SF248">
    <property type="entry name" value="CHITOTRIOSIDASE-1"/>
    <property type="match status" value="1"/>
</dbReference>
<accession>A0A8S2GAA6</accession>
<dbReference type="Proteomes" id="UP000682733">
    <property type="component" value="Unassembled WGS sequence"/>
</dbReference>
<dbReference type="EMBL" id="CAJOBA010102189">
    <property type="protein sequence ID" value="CAF4524171.1"/>
    <property type="molecule type" value="Genomic_DNA"/>
</dbReference>
<organism evidence="6 8">
    <name type="scientific">Didymodactylos carnosus</name>
    <dbReference type="NCBI Taxonomy" id="1234261"/>
    <lineage>
        <taxon>Eukaryota</taxon>
        <taxon>Metazoa</taxon>
        <taxon>Spiralia</taxon>
        <taxon>Gnathifera</taxon>
        <taxon>Rotifera</taxon>
        <taxon>Eurotatoria</taxon>
        <taxon>Bdelloidea</taxon>
        <taxon>Philodinida</taxon>
        <taxon>Philodinidae</taxon>
        <taxon>Didymodactylos</taxon>
    </lineage>
</organism>
<dbReference type="GO" id="GO:0004568">
    <property type="term" value="F:chitinase activity"/>
    <property type="evidence" value="ECO:0007669"/>
    <property type="project" value="TreeGrafter"/>
</dbReference>
<gene>
    <name evidence="6" type="ORF">OVA965_LOCUS45386</name>
    <name evidence="7" type="ORF">TMI583_LOCUS48834</name>
</gene>
<name>A0A8S2GAA6_9BILA</name>